<evidence type="ECO:0000313" key="5">
    <source>
        <dbReference type="EMBL" id="CAI39091.1"/>
    </source>
</evidence>
<dbReference type="KEGG" id="ptm:GSPATT00025374001"/>
<dbReference type="OMA" id="EEAVCYG"/>
<evidence type="ECO:0000313" key="7">
    <source>
        <dbReference type="Proteomes" id="UP000000600"/>
    </source>
</evidence>
<dbReference type="FunCoup" id="Q3SE34">
    <property type="interactions" value="701"/>
</dbReference>
<feature type="signal peptide" evidence="4">
    <location>
        <begin position="1"/>
        <end position="19"/>
    </location>
</feature>
<dbReference type="Gene3D" id="1.20.1270.10">
    <property type="match status" value="1"/>
</dbReference>
<keyword evidence="1 3" id="KW-0547">Nucleotide-binding</keyword>
<dbReference type="GO" id="GO:0031072">
    <property type="term" value="F:heat shock protein binding"/>
    <property type="evidence" value="ECO:0000318"/>
    <property type="project" value="GO_Central"/>
</dbReference>
<dbReference type="GO" id="GO:0030968">
    <property type="term" value="P:endoplasmic reticulum unfolded protein response"/>
    <property type="evidence" value="ECO:0000318"/>
    <property type="project" value="GO_Central"/>
</dbReference>
<dbReference type="PANTHER" id="PTHR19375">
    <property type="entry name" value="HEAT SHOCK PROTEIN 70KDA"/>
    <property type="match status" value="1"/>
</dbReference>
<dbReference type="FunFam" id="3.30.30.30:FF:000003">
    <property type="entry name" value="Heat shock protein 9"/>
    <property type="match status" value="1"/>
</dbReference>
<evidence type="ECO:0000256" key="1">
    <source>
        <dbReference type="ARBA" id="ARBA00022741"/>
    </source>
</evidence>
<organism evidence="5">
    <name type="scientific">Paramecium tetraurelia</name>
    <dbReference type="NCBI Taxonomy" id="5888"/>
    <lineage>
        <taxon>Eukaryota</taxon>
        <taxon>Sar</taxon>
        <taxon>Alveolata</taxon>
        <taxon>Ciliophora</taxon>
        <taxon>Intramacronucleata</taxon>
        <taxon>Oligohymenophorea</taxon>
        <taxon>Peniculida</taxon>
        <taxon>Parameciidae</taxon>
        <taxon>Paramecium</taxon>
    </lineage>
</organism>
<reference evidence="6 7" key="3">
    <citation type="journal article" date="2006" name="Nature">
        <title>Global trends of whole-genome duplications revealed by the ciliate Paramecium tetraurelia.</title>
        <authorList>
            <consortium name="Genoscope"/>
            <person name="Aury J.-M."/>
            <person name="Jaillon O."/>
            <person name="Duret L."/>
            <person name="Noel B."/>
            <person name="Jubin C."/>
            <person name="Porcel B.M."/>
            <person name="Segurens B."/>
            <person name="Daubin V."/>
            <person name="Anthouard V."/>
            <person name="Aiach N."/>
            <person name="Arnaiz O."/>
            <person name="Billaut A."/>
            <person name="Beisson J."/>
            <person name="Blanc I."/>
            <person name="Bouhouche K."/>
            <person name="Camara F."/>
            <person name="Duharcourt S."/>
            <person name="Guigo R."/>
            <person name="Gogendeau D."/>
            <person name="Katinka M."/>
            <person name="Keller A.-M."/>
            <person name="Kissmehl R."/>
            <person name="Klotz C."/>
            <person name="Koll F."/>
            <person name="Le Moue A."/>
            <person name="Lepere C."/>
            <person name="Malinsky S."/>
            <person name="Nowacki M."/>
            <person name="Nowak J.K."/>
            <person name="Plattner H."/>
            <person name="Poulain J."/>
            <person name="Ruiz F."/>
            <person name="Serrano V."/>
            <person name="Zagulski M."/>
            <person name="Dessen P."/>
            <person name="Betermier M."/>
            <person name="Weissenbach J."/>
            <person name="Scarpelli C."/>
            <person name="Schachter V."/>
            <person name="Sperling L."/>
            <person name="Meyer E."/>
            <person name="Cohen J."/>
            <person name="Wincker P."/>
        </authorList>
    </citation>
    <scope>NUCLEOTIDE SEQUENCE [LARGE SCALE GENOMIC DNA]</scope>
    <source>
        <strain evidence="6 7">Stock d4-2</strain>
    </source>
</reference>
<dbReference type="Proteomes" id="UP000000600">
    <property type="component" value="Unassembled WGS sequence"/>
</dbReference>
<dbReference type="SUPFAM" id="SSF100920">
    <property type="entry name" value="Heat shock protein 70kD (HSP70), peptide-binding domain"/>
    <property type="match status" value="1"/>
</dbReference>
<dbReference type="InterPro" id="IPR018181">
    <property type="entry name" value="Heat_shock_70_CS"/>
</dbReference>
<dbReference type="eggNOG" id="KOG0100">
    <property type="taxonomic scope" value="Eukaryota"/>
</dbReference>
<dbReference type="FunFam" id="2.60.34.10:FF:000058">
    <property type="entry name" value="ER-type hsp70"/>
    <property type="match status" value="1"/>
</dbReference>
<dbReference type="GO" id="GO:0016020">
    <property type="term" value="C:membrane"/>
    <property type="evidence" value="ECO:0000318"/>
    <property type="project" value="GO_Central"/>
</dbReference>
<dbReference type="FunFam" id="3.90.640.10:FF:000002">
    <property type="entry name" value="Heat shock 70 kDa"/>
    <property type="match status" value="1"/>
</dbReference>
<dbReference type="GO" id="GO:0140662">
    <property type="term" value="F:ATP-dependent protein folding chaperone"/>
    <property type="evidence" value="ECO:0007669"/>
    <property type="project" value="InterPro"/>
</dbReference>
<dbReference type="SUPFAM" id="SSF53067">
    <property type="entry name" value="Actin-like ATPase domain"/>
    <property type="match status" value="2"/>
</dbReference>
<evidence type="ECO:0000256" key="3">
    <source>
        <dbReference type="RuleBase" id="RU003322"/>
    </source>
</evidence>
<dbReference type="NCBIfam" id="NF001413">
    <property type="entry name" value="PRK00290.1"/>
    <property type="match status" value="1"/>
</dbReference>
<dbReference type="PROSITE" id="PS00297">
    <property type="entry name" value="HSP70_1"/>
    <property type="match status" value="1"/>
</dbReference>
<protein>
    <submittedName>
        <fullName evidence="6">Chromosome undetermined scaffold_88, whole genome shotgun sequence</fullName>
    </submittedName>
    <submittedName>
        <fullName evidence="5">ER-type hsp70</fullName>
    </submittedName>
</protein>
<dbReference type="GO" id="GO:0042026">
    <property type="term" value="P:protein refolding"/>
    <property type="evidence" value="ECO:0000318"/>
    <property type="project" value="GO_Central"/>
</dbReference>
<dbReference type="SUPFAM" id="SSF100934">
    <property type="entry name" value="Heat shock protein 70kD (HSP70), C-terminal subdomain"/>
    <property type="match status" value="1"/>
</dbReference>
<dbReference type="Gene3D" id="2.60.34.10">
    <property type="entry name" value="Substrate Binding Domain Of DNAk, Chain A, domain 1"/>
    <property type="match status" value="1"/>
</dbReference>
<feature type="chain" id="PRO_5010137966" evidence="4">
    <location>
        <begin position="20"/>
        <end position="650"/>
    </location>
</feature>
<dbReference type="PROSITE" id="PS01036">
    <property type="entry name" value="HSP70_3"/>
    <property type="match status" value="1"/>
</dbReference>
<dbReference type="PRINTS" id="PR00301">
    <property type="entry name" value="HEATSHOCK70"/>
</dbReference>
<dbReference type="GO" id="GO:0005788">
    <property type="term" value="C:endoplasmic reticulum lumen"/>
    <property type="evidence" value="ECO:0000318"/>
    <property type="project" value="GO_Central"/>
</dbReference>
<dbReference type="HOGENOM" id="CLU_005965_2_1_1"/>
<reference evidence="5" key="1">
    <citation type="submission" date="2005-01" db="EMBL/GenBank/DDBJ databases">
        <authorList>
            <person name="Genoscope"/>
        </authorList>
    </citation>
    <scope>NUCLEOTIDE SEQUENCE</scope>
    <source>
        <strain evidence="5">D4-2</strain>
    </source>
</reference>
<dbReference type="STRING" id="5888.Q3SE34"/>
<dbReference type="OrthoDB" id="2401965at2759"/>
<dbReference type="GO" id="GO:0005634">
    <property type="term" value="C:nucleus"/>
    <property type="evidence" value="ECO:0000318"/>
    <property type="project" value="GO_Central"/>
</dbReference>
<evidence type="ECO:0000256" key="2">
    <source>
        <dbReference type="ARBA" id="ARBA00022840"/>
    </source>
</evidence>
<dbReference type="InterPro" id="IPR029047">
    <property type="entry name" value="HSP70_peptide-bd_sf"/>
</dbReference>
<sequence length="650" mass="73726">MKTIFILVLVLGIWASQYANEIVCPVIGIDLGTTNSCVGIFLQGTVEIIPNERGNRITPSVVAFTDEERLIGEAAKNQATFNPLRTLYDVKRLIGRKYTDPTVQQDKKLMFYQIVQKDNKAQIMVRNFMGLPSKIFAPEEISAIVLKKMKEISETFIGKKVENAVITVPAYFNDAQRQATKVAGIIADLNVLRILNEPTAAAIAYNLDRLAGEKNVLVFHLGGATFDVSVLQIEYGVFEVIATFGDTQLGGEDFNYRVIDHFLKIIKKKLKIDISGNQRIIQKLKREVEKAKIALSYTYETTLEIEDLVDGLSFQETLTRSQFEELNKDLFQKIIQPIKLALEDSNLNKEDIHEIVLTGGSTKIPKIREIVKDFFNGKEVKTGLNPEEAVCYGAAIQGGILCEEFNKPRGCFQLDVTQLSLGVETSEGVFTKVIPRGSIIPNRKSLTFTTNQQEQETVTINVYLGERPFVRDNHKLGTFELTDIPQSPRGTHQIEVTFDIDIDGILKVSAVEQSSGIANTLIIQNYSDRFSQEEIDKMIEEAEILVLYDKKVKEMVEARNSLENYIFMIKNQIEDPEWLANLLSDDEKETIQQVLQETFDWLQKSQNSYKEIYDQKLEEVQNICNPIVIKLYQYLNNDQIYFDGYANSDL</sequence>
<dbReference type="InterPro" id="IPR043129">
    <property type="entry name" value="ATPase_NBD"/>
</dbReference>
<dbReference type="GO" id="GO:0005524">
    <property type="term" value="F:ATP binding"/>
    <property type="evidence" value="ECO:0007669"/>
    <property type="project" value="UniProtKB-KW"/>
</dbReference>
<dbReference type="GO" id="GO:0016887">
    <property type="term" value="F:ATP hydrolysis activity"/>
    <property type="evidence" value="ECO:0000318"/>
    <property type="project" value="GO_Central"/>
</dbReference>
<dbReference type="FunFam" id="3.30.420.40:FF:000026">
    <property type="entry name" value="Heat shock protein 70"/>
    <property type="match status" value="1"/>
</dbReference>
<dbReference type="AlphaFoldDB" id="Q3SE34"/>
<accession>Q3SE34</accession>
<name>Q3SE34_PARTE</name>
<dbReference type="Gene3D" id="3.30.420.40">
    <property type="match status" value="2"/>
</dbReference>
<dbReference type="GO" id="GO:0044183">
    <property type="term" value="F:protein folding chaperone"/>
    <property type="evidence" value="ECO:0000318"/>
    <property type="project" value="GO_Central"/>
</dbReference>
<dbReference type="InParanoid" id="Q3SE34"/>
<keyword evidence="7" id="KW-1185">Reference proteome</keyword>
<gene>
    <name evidence="5" type="primary">Hsp70Pt10</name>
    <name evidence="6" type="ORF">GSPATT00025374001</name>
</gene>
<comment type="similarity">
    <text evidence="3">Belongs to the heat shock protein 70 family.</text>
</comment>
<proteinExistence type="inferred from homology"/>
<dbReference type="InterPro" id="IPR013126">
    <property type="entry name" value="Hsp_70_fam"/>
</dbReference>
<dbReference type="GO" id="GO:0036503">
    <property type="term" value="P:ERAD pathway"/>
    <property type="evidence" value="ECO:0000318"/>
    <property type="project" value="GO_Central"/>
</dbReference>
<dbReference type="InterPro" id="IPR029048">
    <property type="entry name" value="HSP70_C_sf"/>
</dbReference>
<dbReference type="EMBL" id="CR932265">
    <property type="protein sequence ID" value="CAI39091.1"/>
    <property type="molecule type" value="Genomic_DNA"/>
</dbReference>
<dbReference type="RefSeq" id="XP_001460037.1">
    <property type="nucleotide sequence ID" value="XM_001460000.1"/>
</dbReference>
<keyword evidence="4" id="KW-0732">Signal</keyword>
<dbReference type="Gene3D" id="3.90.640.10">
    <property type="entry name" value="Actin, Chain A, domain 4"/>
    <property type="match status" value="1"/>
</dbReference>
<reference evidence="5" key="2">
    <citation type="submission" date="2005-09" db="EMBL/GenBank/DDBJ databases">
        <title>hsp70 genes in Paramecium.</title>
        <authorList>
            <person name="Meyer E."/>
        </authorList>
    </citation>
    <scope>NUCLEOTIDE SEQUENCE</scope>
    <source>
        <strain evidence="5">D4-2</strain>
    </source>
</reference>
<evidence type="ECO:0000313" key="6">
    <source>
        <dbReference type="EMBL" id="CAK92640.1"/>
    </source>
</evidence>
<dbReference type="EMBL" id="CT868669">
    <property type="protein sequence ID" value="CAK92640.1"/>
    <property type="molecule type" value="Genomic_DNA"/>
</dbReference>
<keyword evidence="2 3" id="KW-0067">ATP-binding</keyword>
<dbReference type="GO" id="GO:0005737">
    <property type="term" value="C:cytoplasm"/>
    <property type="evidence" value="ECO:0000318"/>
    <property type="project" value="GO_Central"/>
</dbReference>
<dbReference type="GeneID" id="5045822"/>
<dbReference type="Pfam" id="PF00012">
    <property type="entry name" value="HSP70"/>
    <property type="match status" value="1"/>
</dbReference>
<evidence type="ECO:0000256" key="4">
    <source>
        <dbReference type="SAM" id="SignalP"/>
    </source>
</evidence>
<reference evidence="6" key="4">
    <citation type="submission" date="2006-03" db="EMBL/GenBank/DDBJ databases">
        <authorList>
            <consortium name="Genoscope"/>
        </authorList>
    </citation>
    <scope>NUCLEOTIDE SEQUENCE</scope>
    <source>
        <strain evidence="6">Stock d4-2</strain>
    </source>
</reference>
<dbReference type="GO" id="GO:0034663">
    <property type="term" value="C:endoplasmic reticulum chaperone complex"/>
    <property type="evidence" value="ECO:0000318"/>
    <property type="project" value="GO_Central"/>
</dbReference>